<accession>A0A2I0AKM5</accession>
<reference evidence="2 3" key="1">
    <citation type="journal article" date="2017" name="Nature">
        <title>The Apostasia genome and the evolution of orchids.</title>
        <authorList>
            <person name="Zhang G.Q."/>
            <person name="Liu K.W."/>
            <person name="Li Z."/>
            <person name="Lohaus R."/>
            <person name="Hsiao Y.Y."/>
            <person name="Niu S.C."/>
            <person name="Wang J.Y."/>
            <person name="Lin Y.C."/>
            <person name="Xu Q."/>
            <person name="Chen L.J."/>
            <person name="Yoshida K."/>
            <person name="Fujiwara S."/>
            <person name="Wang Z.W."/>
            <person name="Zhang Y.Q."/>
            <person name="Mitsuda N."/>
            <person name="Wang M."/>
            <person name="Liu G.H."/>
            <person name="Pecoraro L."/>
            <person name="Huang H.X."/>
            <person name="Xiao X.J."/>
            <person name="Lin M."/>
            <person name="Wu X.Y."/>
            <person name="Wu W.L."/>
            <person name="Chen Y.Y."/>
            <person name="Chang S.B."/>
            <person name="Sakamoto S."/>
            <person name="Ohme-Takagi M."/>
            <person name="Yagi M."/>
            <person name="Zeng S.J."/>
            <person name="Shen C.Y."/>
            <person name="Yeh C.M."/>
            <person name="Luo Y.B."/>
            <person name="Tsai W.C."/>
            <person name="Van de Peer Y."/>
            <person name="Liu Z.J."/>
        </authorList>
    </citation>
    <scope>NUCLEOTIDE SEQUENCE [LARGE SCALE GENOMIC DNA]</scope>
    <source>
        <strain evidence="3">cv. Shenzhen</strain>
        <tissue evidence="2">Stem</tissue>
    </source>
</reference>
<dbReference type="InterPro" id="IPR050620">
    <property type="entry name" value="Thioredoxin_H-type-like"/>
</dbReference>
<keyword evidence="3" id="KW-1185">Reference proteome</keyword>
<dbReference type="InterPro" id="IPR036249">
    <property type="entry name" value="Thioredoxin-like_sf"/>
</dbReference>
<dbReference type="PANTHER" id="PTHR10438:SF405">
    <property type="entry name" value="THIOREDOXIN DOMAIN-CONTAINING PROTEIN"/>
    <property type="match status" value="1"/>
</dbReference>
<dbReference type="OrthoDB" id="2121326at2759"/>
<dbReference type="Pfam" id="PF00085">
    <property type="entry name" value="Thioredoxin"/>
    <property type="match status" value="1"/>
</dbReference>
<dbReference type="EMBL" id="KZ451975">
    <property type="protein sequence ID" value="PKA56065.1"/>
    <property type="molecule type" value="Genomic_DNA"/>
</dbReference>
<organism evidence="2 3">
    <name type="scientific">Apostasia shenzhenica</name>
    <dbReference type="NCBI Taxonomy" id="1088818"/>
    <lineage>
        <taxon>Eukaryota</taxon>
        <taxon>Viridiplantae</taxon>
        <taxon>Streptophyta</taxon>
        <taxon>Embryophyta</taxon>
        <taxon>Tracheophyta</taxon>
        <taxon>Spermatophyta</taxon>
        <taxon>Magnoliopsida</taxon>
        <taxon>Liliopsida</taxon>
        <taxon>Asparagales</taxon>
        <taxon>Orchidaceae</taxon>
        <taxon>Apostasioideae</taxon>
        <taxon>Apostasia</taxon>
    </lineage>
</organism>
<name>A0A2I0AKM5_9ASPA</name>
<dbReference type="Gene3D" id="3.40.30.10">
    <property type="entry name" value="Glutaredoxin"/>
    <property type="match status" value="1"/>
</dbReference>
<dbReference type="SUPFAM" id="SSF52833">
    <property type="entry name" value="Thioredoxin-like"/>
    <property type="match status" value="1"/>
</dbReference>
<evidence type="ECO:0000259" key="1">
    <source>
        <dbReference type="Pfam" id="PF00085"/>
    </source>
</evidence>
<evidence type="ECO:0000313" key="2">
    <source>
        <dbReference type="EMBL" id="PKA56065.1"/>
    </source>
</evidence>
<dbReference type="Proteomes" id="UP000236161">
    <property type="component" value="Unassembled WGS sequence"/>
</dbReference>
<dbReference type="PANTHER" id="PTHR10438">
    <property type="entry name" value="THIOREDOXIN"/>
    <property type="match status" value="1"/>
</dbReference>
<proteinExistence type="predicted"/>
<dbReference type="STRING" id="1088818.A0A2I0AKM5"/>
<sequence length="73" mass="8071">MNNLIAGSPNVVLVGSDDGFNAALKKATDDKSPSIFYFTAAWCGPCRMISPIIEEMSRKFPHVTTYKFDIDQV</sequence>
<dbReference type="AlphaFoldDB" id="A0A2I0AKM5"/>
<dbReference type="CDD" id="cd02947">
    <property type="entry name" value="TRX_family"/>
    <property type="match status" value="1"/>
</dbReference>
<dbReference type="InterPro" id="IPR013766">
    <property type="entry name" value="Thioredoxin_domain"/>
</dbReference>
<protein>
    <submittedName>
        <fullName evidence="2">Thioredoxin O2, mitochondrial</fullName>
    </submittedName>
</protein>
<evidence type="ECO:0000313" key="3">
    <source>
        <dbReference type="Proteomes" id="UP000236161"/>
    </source>
</evidence>
<gene>
    <name evidence="2" type="ORF">AXF42_Ash015550</name>
</gene>
<feature type="domain" description="Thioredoxin" evidence="1">
    <location>
        <begin position="13"/>
        <end position="72"/>
    </location>
</feature>